<feature type="transmembrane region" description="Helical" evidence="1">
    <location>
        <begin position="129"/>
        <end position="149"/>
    </location>
</feature>
<evidence type="ECO:0000313" key="3">
    <source>
        <dbReference type="Proteomes" id="UP000008392"/>
    </source>
</evidence>
<dbReference type="HOGENOM" id="CLU_037802_2_1_4"/>
<keyword evidence="1" id="KW-1133">Transmembrane helix</keyword>
<name>G0AGV0_COLFT</name>
<dbReference type="EMBL" id="CP002745">
    <property type="protein sequence ID" value="AEK61955.1"/>
    <property type="molecule type" value="Genomic_DNA"/>
</dbReference>
<dbReference type="Pfam" id="PF20398">
    <property type="entry name" value="DUF6691"/>
    <property type="match status" value="1"/>
</dbReference>
<feature type="transmembrane region" description="Helical" evidence="1">
    <location>
        <begin position="49"/>
        <end position="71"/>
    </location>
</feature>
<dbReference type="eggNOG" id="COG2391">
    <property type="taxonomic scope" value="Bacteria"/>
</dbReference>
<dbReference type="KEGG" id="cfu:CFU_2125"/>
<reference evidence="2 3" key="2">
    <citation type="journal article" date="2006" name="J. Microbiol. Methods">
        <title>Genomic flank-sequencing of plasposon insertion sites for rapid identification of functional genes.</title>
        <authorList>
            <person name="Leveau J.H."/>
            <person name="Gerards S."/>
            <person name="Fritsche K."/>
            <person name="Zondag G."/>
            <person name="van Veen J.A."/>
        </authorList>
    </citation>
    <scope>NUCLEOTIDE SEQUENCE [LARGE SCALE GENOMIC DNA]</scope>
    <source>
        <strain evidence="2 3">Ter331</strain>
    </source>
</reference>
<reference evidence="2 3" key="3">
    <citation type="journal article" date="2008" name="FEMS Microbiol. Ecol.">
        <title>Identification and characterization of genes underlying chitinolysis in Collimonas fungivorans Ter331.</title>
        <authorList>
            <person name="Fritsche K."/>
            <person name="de Boer W."/>
            <person name="Gerards S."/>
            <person name="van den Berg M."/>
            <person name="van Veen J.A."/>
            <person name="Leveau J.H."/>
        </authorList>
    </citation>
    <scope>NUCLEOTIDE SEQUENCE [LARGE SCALE GENOMIC DNA]</scope>
    <source>
        <strain evidence="2 3">Ter331</strain>
    </source>
</reference>
<evidence type="ECO:0000313" key="2">
    <source>
        <dbReference type="EMBL" id="AEK61955.1"/>
    </source>
</evidence>
<keyword evidence="3" id="KW-1185">Reference proteome</keyword>
<feature type="transmembrane region" description="Helical" evidence="1">
    <location>
        <begin position="165"/>
        <end position="182"/>
    </location>
</feature>
<protein>
    <submittedName>
        <fullName evidence="2">Uncharacterized protein</fullName>
    </submittedName>
</protein>
<feature type="transmembrane region" description="Helical" evidence="1">
    <location>
        <begin position="91"/>
        <end position="109"/>
    </location>
</feature>
<keyword evidence="1" id="KW-0472">Membrane</keyword>
<dbReference type="Proteomes" id="UP000008392">
    <property type="component" value="Chromosome"/>
</dbReference>
<reference evidence="2 3" key="5">
    <citation type="journal article" date="2011" name="ISME J.">
        <title>Dual transcriptional profiling of a bacterial/fungal confrontation: Collimonas fungivorans versus Aspergillus niger.</title>
        <authorList>
            <person name="Mela F."/>
            <person name="Fritsche K."/>
            <person name="de Boer W."/>
            <person name="van Veen J.A."/>
            <person name="de Graaff L.H."/>
            <person name="van den Berg M."/>
            <person name="Leveau J.H."/>
        </authorList>
    </citation>
    <scope>NUCLEOTIDE SEQUENCE [LARGE SCALE GENOMIC DNA]</scope>
    <source>
        <strain evidence="2 3">Ter331</strain>
    </source>
</reference>
<proteinExistence type="predicted"/>
<sequence>MVPAAPAATASAACRACRRVRWRPPSFSWAAVLLLSTGYATCSPPKEKSMLIITSLLAGLVFGLGLIVSGMANPAKVLGFLDLGGAWDPSLAFVMAGAIALGLAAFSFAKRRTRSLIGAEMKLPAARHIDRSLLIGSAVFGAGWGMAGICPGPALVDLGMGETKALVFVAAMLAGMAVFEIAEKRRRATRSPH</sequence>
<reference evidence="3" key="6">
    <citation type="submission" date="2011-05" db="EMBL/GenBank/DDBJ databases">
        <title>Complete sequence of Collimonas fungivorans Ter331.</title>
        <authorList>
            <person name="Leveau J.H."/>
        </authorList>
    </citation>
    <scope>NUCLEOTIDE SEQUENCE [LARGE SCALE GENOMIC DNA]</scope>
    <source>
        <strain evidence="3">Ter331</strain>
    </source>
</reference>
<accession>G0AGV0</accession>
<reference evidence="2 3" key="4">
    <citation type="journal article" date="2010" name="Environ. Microbiol.">
        <title>The bacterial genus Collimonas: mycophagy, weathering and other adaptive solutions to life in oligotrophic soil environments.</title>
        <authorList>
            <person name="Leveau J.H."/>
            <person name="Uroz S."/>
            <person name="de Boer W."/>
        </authorList>
    </citation>
    <scope>NUCLEOTIDE SEQUENCE [LARGE SCALE GENOMIC DNA]</scope>
    <source>
        <strain evidence="2 3">Ter331</strain>
    </source>
</reference>
<evidence type="ECO:0000256" key="1">
    <source>
        <dbReference type="SAM" id="Phobius"/>
    </source>
</evidence>
<gene>
    <name evidence="2" type="ordered locus">CFU_2125</name>
</gene>
<dbReference type="AlphaFoldDB" id="G0AGV0"/>
<organism evidence="2 3">
    <name type="scientific">Collimonas fungivorans (strain Ter331)</name>
    <dbReference type="NCBI Taxonomy" id="1005048"/>
    <lineage>
        <taxon>Bacteria</taxon>
        <taxon>Pseudomonadati</taxon>
        <taxon>Pseudomonadota</taxon>
        <taxon>Betaproteobacteria</taxon>
        <taxon>Burkholderiales</taxon>
        <taxon>Oxalobacteraceae</taxon>
        <taxon>Collimonas</taxon>
    </lineage>
</organism>
<keyword evidence="1" id="KW-0812">Transmembrane</keyword>
<dbReference type="InterPro" id="IPR046513">
    <property type="entry name" value="DUF6691"/>
</dbReference>
<reference evidence="2 3" key="1">
    <citation type="journal article" date="2004" name="Environ. Microbiol.">
        <title>Phylogeny-function analysis of (meta)genomic libraries: screening for expression of ribosomal RNA genes by large-insert library fluorescent in situ hybridization (LIL-FISH).</title>
        <authorList>
            <person name="Leveau J.H."/>
            <person name="Gerards S."/>
            <person name="de Boer W."/>
            <person name="van Veen J.A."/>
        </authorList>
    </citation>
    <scope>NUCLEOTIDE SEQUENCE [LARGE SCALE GENOMIC DNA]</scope>
    <source>
        <strain evidence="2 3">Ter331</strain>
    </source>
</reference>
<dbReference type="STRING" id="1005048.CFU_2125"/>